<protein>
    <submittedName>
        <fullName evidence="9">Nickel ABC transporter permease subunit NikB</fullName>
    </submittedName>
</protein>
<keyword evidence="2 7" id="KW-0813">Transport</keyword>
<organism evidence="9 10">
    <name type="scientific">Paenibacillus glucanolyticus</name>
    <dbReference type="NCBI Taxonomy" id="59843"/>
    <lineage>
        <taxon>Bacteria</taxon>
        <taxon>Bacillati</taxon>
        <taxon>Bacillota</taxon>
        <taxon>Bacilli</taxon>
        <taxon>Bacillales</taxon>
        <taxon>Paenibacillaceae</taxon>
        <taxon>Paenibacillus</taxon>
    </lineage>
</organism>
<dbReference type="PANTHER" id="PTHR43163:SF6">
    <property type="entry name" value="DIPEPTIDE TRANSPORT SYSTEM PERMEASE PROTEIN DPPB-RELATED"/>
    <property type="match status" value="1"/>
</dbReference>
<dbReference type="PANTHER" id="PTHR43163">
    <property type="entry name" value="DIPEPTIDE TRANSPORT SYSTEM PERMEASE PROTEIN DPPB-RELATED"/>
    <property type="match status" value="1"/>
</dbReference>
<dbReference type="Pfam" id="PF00528">
    <property type="entry name" value="BPD_transp_1"/>
    <property type="match status" value="1"/>
</dbReference>
<feature type="transmembrane region" description="Helical" evidence="7">
    <location>
        <begin position="276"/>
        <end position="297"/>
    </location>
</feature>
<feature type="transmembrane region" description="Helical" evidence="7">
    <location>
        <begin position="234"/>
        <end position="256"/>
    </location>
</feature>
<comment type="similarity">
    <text evidence="7">Belongs to the binding-protein-dependent transport system permease family.</text>
</comment>
<evidence type="ECO:0000256" key="3">
    <source>
        <dbReference type="ARBA" id="ARBA00022475"/>
    </source>
</evidence>
<dbReference type="GO" id="GO:0005886">
    <property type="term" value="C:plasma membrane"/>
    <property type="evidence" value="ECO:0007669"/>
    <property type="project" value="UniProtKB-SubCell"/>
</dbReference>
<dbReference type="Proteomes" id="UP000076796">
    <property type="component" value="Unassembled WGS sequence"/>
</dbReference>
<feature type="transmembrane region" description="Helical" evidence="7">
    <location>
        <begin position="172"/>
        <end position="194"/>
    </location>
</feature>
<keyword evidence="3" id="KW-1003">Cell membrane</keyword>
<proteinExistence type="inferred from homology"/>
<dbReference type="InterPro" id="IPR050036">
    <property type="entry name" value="CntB"/>
</dbReference>
<dbReference type="SUPFAM" id="SSF161098">
    <property type="entry name" value="MetI-like"/>
    <property type="match status" value="1"/>
</dbReference>
<dbReference type="Pfam" id="PF19300">
    <property type="entry name" value="BPD_transp_1_N"/>
    <property type="match status" value="1"/>
</dbReference>
<dbReference type="InterPro" id="IPR000515">
    <property type="entry name" value="MetI-like"/>
</dbReference>
<dbReference type="EMBL" id="LWMH01000001">
    <property type="protein sequence ID" value="KZS48942.1"/>
    <property type="molecule type" value="Genomic_DNA"/>
</dbReference>
<reference evidence="9" key="1">
    <citation type="journal article" date="2016" name="Genome Announc.">
        <title>Draft genomes of two strains of Paenibacillus glucanolyticus with capability to degrade lignocellulose.</title>
        <authorList>
            <person name="Mathews S.L."/>
            <person name="Pawlak J."/>
            <person name="Grunden A.M."/>
        </authorList>
    </citation>
    <scope>NUCLEOTIDE SEQUENCE [LARGE SCALE GENOMIC DNA]</scope>
    <source>
        <strain evidence="9">SLM1</strain>
    </source>
</reference>
<feature type="transmembrane region" description="Helical" evidence="7">
    <location>
        <begin position="9"/>
        <end position="29"/>
    </location>
</feature>
<dbReference type="RefSeq" id="WP_063479667.1">
    <property type="nucleotide sequence ID" value="NZ_CP147845.1"/>
</dbReference>
<evidence type="ECO:0000259" key="8">
    <source>
        <dbReference type="PROSITE" id="PS50928"/>
    </source>
</evidence>
<dbReference type="OrthoDB" id="24153at2"/>
<keyword evidence="6 7" id="KW-0472">Membrane</keyword>
<evidence type="ECO:0000313" key="9">
    <source>
        <dbReference type="EMBL" id="KZS48942.1"/>
    </source>
</evidence>
<dbReference type="Gene3D" id="1.10.3720.10">
    <property type="entry name" value="MetI-like"/>
    <property type="match status" value="1"/>
</dbReference>
<evidence type="ECO:0000256" key="6">
    <source>
        <dbReference type="ARBA" id="ARBA00023136"/>
    </source>
</evidence>
<feature type="transmembrane region" description="Helical" evidence="7">
    <location>
        <begin position="106"/>
        <end position="126"/>
    </location>
</feature>
<accession>A0A163MCX1</accession>
<sequence length="309" mass="34612">MGRYVIKRILAIIPVLIGISFLAFILIHLRTSDPAEVALRVNQVTPTPEMVDAMRETLGLDKPFLTRYVDWISSSIQGDFGISYVNQQSVGEQIARALPATLKLSAVALIIILTISILIGVLCAIYENSILDRFMRAWVFIGTAMPSFWIGILLMWLFAVKLNWFPTSGMEQASSVILPAVTLSLVFISTYVRLIRNNMVQNKTENYVLYARVRGLKERTIIWKVFRNSLQLSITALGMSIPKLIAGTVIVENIYAWPGIGRLCVTAIFNSDFPIIQAYILIMGVMFVVCNLLVDLLNSALDPRIRREG</sequence>
<evidence type="ECO:0000256" key="7">
    <source>
        <dbReference type="RuleBase" id="RU363032"/>
    </source>
</evidence>
<evidence type="ECO:0000256" key="5">
    <source>
        <dbReference type="ARBA" id="ARBA00022989"/>
    </source>
</evidence>
<evidence type="ECO:0000256" key="1">
    <source>
        <dbReference type="ARBA" id="ARBA00004651"/>
    </source>
</evidence>
<evidence type="ECO:0000256" key="4">
    <source>
        <dbReference type="ARBA" id="ARBA00022692"/>
    </source>
</evidence>
<dbReference type="InterPro" id="IPR035906">
    <property type="entry name" value="MetI-like_sf"/>
</dbReference>
<dbReference type="NCBIfam" id="NF045469">
    <property type="entry name" value="Opp1B"/>
    <property type="match status" value="1"/>
</dbReference>
<evidence type="ECO:0000313" key="10">
    <source>
        <dbReference type="Proteomes" id="UP000076796"/>
    </source>
</evidence>
<comment type="caution">
    <text evidence="9">The sequence shown here is derived from an EMBL/GenBank/DDBJ whole genome shotgun (WGS) entry which is preliminary data.</text>
</comment>
<dbReference type="AlphaFoldDB" id="A0A163MCX1"/>
<keyword evidence="5 7" id="KW-1133">Transmembrane helix</keyword>
<evidence type="ECO:0000256" key="2">
    <source>
        <dbReference type="ARBA" id="ARBA00022448"/>
    </source>
</evidence>
<feature type="transmembrane region" description="Helical" evidence="7">
    <location>
        <begin position="138"/>
        <end position="160"/>
    </location>
</feature>
<name>A0A163MCX1_9BACL</name>
<dbReference type="GO" id="GO:0055085">
    <property type="term" value="P:transmembrane transport"/>
    <property type="evidence" value="ECO:0007669"/>
    <property type="project" value="InterPro"/>
</dbReference>
<keyword evidence="10" id="KW-1185">Reference proteome</keyword>
<feature type="domain" description="ABC transmembrane type-1" evidence="8">
    <location>
        <begin position="98"/>
        <end position="298"/>
    </location>
</feature>
<comment type="subcellular location">
    <subcellularLocation>
        <location evidence="1 7">Cell membrane</location>
        <topology evidence="1 7">Multi-pass membrane protein</topology>
    </subcellularLocation>
</comment>
<dbReference type="GeneID" id="97555458"/>
<gene>
    <name evidence="9" type="ORF">AWU65_24915</name>
</gene>
<dbReference type="InterPro" id="IPR045621">
    <property type="entry name" value="BPD_transp_1_N"/>
</dbReference>
<keyword evidence="4 7" id="KW-0812">Transmembrane</keyword>
<dbReference type="PROSITE" id="PS50928">
    <property type="entry name" value="ABC_TM1"/>
    <property type="match status" value="1"/>
</dbReference>
<dbReference type="CDD" id="cd06261">
    <property type="entry name" value="TM_PBP2"/>
    <property type="match status" value="1"/>
</dbReference>